<dbReference type="AlphaFoldDB" id="A0A0L0HVG5"/>
<feature type="compositionally biased region" description="Low complexity" evidence="1">
    <location>
        <begin position="77"/>
        <end position="87"/>
    </location>
</feature>
<dbReference type="GeneID" id="27684475"/>
<feature type="compositionally biased region" description="Acidic residues" evidence="1">
    <location>
        <begin position="255"/>
        <end position="269"/>
    </location>
</feature>
<proteinExistence type="predicted"/>
<evidence type="ECO:0000313" key="2">
    <source>
        <dbReference type="EMBL" id="KND05093.1"/>
    </source>
</evidence>
<dbReference type="Proteomes" id="UP000053201">
    <property type="component" value="Unassembled WGS sequence"/>
</dbReference>
<dbReference type="InParanoid" id="A0A0L0HVG5"/>
<dbReference type="VEuPathDB" id="FungiDB:SPPG_00767"/>
<keyword evidence="3" id="KW-1185">Reference proteome</keyword>
<evidence type="ECO:0000256" key="1">
    <source>
        <dbReference type="SAM" id="MobiDB-lite"/>
    </source>
</evidence>
<organism evidence="2 3">
    <name type="scientific">Spizellomyces punctatus (strain DAOM BR117)</name>
    <dbReference type="NCBI Taxonomy" id="645134"/>
    <lineage>
        <taxon>Eukaryota</taxon>
        <taxon>Fungi</taxon>
        <taxon>Fungi incertae sedis</taxon>
        <taxon>Chytridiomycota</taxon>
        <taxon>Chytridiomycota incertae sedis</taxon>
        <taxon>Chytridiomycetes</taxon>
        <taxon>Spizellomycetales</taxon>
        <taxon>Spizellomycetaceae</taxon>
        <taxon>Spizellomyces</taxon>
    </lineage>
</organism>
<sequence length="315" mass="34401">MSYSTLLFSTPPRKVAPESFPSHQSPLGPPHPPHPLSHAHASTPLLPHPPHAHPSSTPLLPRPDPSRKIQQQPIPSPRRSLLLPSARSASQPILNDLVYSSLTRSPYTGSPRDSGMLLQTSRGTLSDDDSIKTRTPPLSISDLGRKGLLLDGVGRREGRKSVPLPDIRPPLGDGQTDYGPVPTGLLSPTFSDERLDTLPPLLPIPPKFTTKNYKDKTLQMKIEDFDKVAEKLADVERAGWFEGELDEELWRQLEKEDEGSGGSDGEEGGDGERVVQEVVNVPKRLSLAPTGTTLPPLIQPVPAKPAGWRRWCGCF</sequence>
<feature type="region of interest" description="Disordered" evidence="1">
    <location>
        <begin position="156"/>
        <end position="180"/>
    </location>
</feature>
<dbReference type="EMBL" id="KQ257450">
    <property type="protein sequence ID" value="KND05093.1"/>
    <property type="molecule type" value="Genomic_DNA"/>
</dbReference>
<dbReference type="RefSeq" id="XP_016613132.1">
    <property type="nucleotide sequence ID" value="XM_016749095.1"/>
</dbReference>
<reference evidence="2 3" key="1">
    <citation type="submission" date="2009-08" db="EMBL/GenBank/DDBJ databases">
        <title>The Genome Sequence of Spizellomyces punctatus strain DAOM BR117.</title>
        <authorList>
            <consortium name="The Broad Institute Genome Sequencing Platform"/>
            <person name="Russ C."/>
            <person name="Cuomo C."/>
            <person name="Shea T."/>
            <person name="Young S.K."/>
            <person name="Zeng Q."/>
            <person name="Koehrsen M."/>
            <person name="Haas B."/>
            <person name="Borodovsky M."/>
            <person name="Guigo R."/>
            <person name="Alvarado L."/>
            <person name="Berlin A."/>
            <person name="Bochicchio J."/>
            <person name="Borenstein D."/>
            <person name="Chapman S."/>
            <person name="Chen Z."/>
            <person name="Engels R."/>
            <person name="Freedman E."/>
            <person name="Gellesch M."/>
            <person name="Goldberg J."/>
            <person name="Griggs A."/>
            <person name="Gujja S."/>
            <person name="Heiman D."/>
            <person name="Hepburn T."/>
            <person name="Howarth C."/>
            <person name="Jen D."/>
            <person name="Larson L."/>
            <person name="Lewis B."/>
            <person name="Mehta T."/>
            <person name="Park D."/>
            <person name="Pearson M."/>
            <person name="Roberts A."/>
            <person name="Saif S."/>
            <person name="Shenoy N."/>
            <person name="Sisk P."/>
            <person name="Stolte C."/>
            <person name="Sykes S."/>
            <person name="Thomson T."/>
            <person name="Walk T."/>
            <person name="White J."/>
            <person name="Yandava C."/>
            <person name="Burger G."/>
            <person name="Gray M.W."/>
            <person name="Holland P.W.H."/>
            <person name="King N."/>
            <person name="Lang F.B.F."/>
            <person name="Roger A.J."/>
            <person name="Ruiz-Trillo I."/>
            <person name="Lander E."/>
            <person name="Nusbaum C."/>
        </authorList>
    </citation>
    <scope>NUCLEOTIDE SEQUENCE [LARGE SCALE GENOMIC DNA]</scope>
    <source>
        <strain evidence="2 3">DAOM BR117</strain>
    </source>
</reference>
<feature type="region of interest" description="Disordered" evidence="1">
    <location>
        <begin position="253"/>
        <end position="275"/>
    </location>
</feature>
<feature type="region of interest" description="Disordered" evidence="1">
    <location>
        <begin position="105"/>
        <end position="139"/>
    </location>
</feature>
<protein>
    <submittedName>
        <fullName evidence="2">Uncharacterized protein</fullName>
    </submittedName>
</protein>
<accession>A0A0L0HVG5</accession>
<feature type="region of interest" description="Disordered" evidence="1">
    <location>
        <begin position="1"/>
        <end position="87"/>
    </location>
</feature>
<dbReference type="OrthoDB" id="2141330at2759"/>
<evidence type="ECO:0000313" key="3">
    <source>
        <dbReference type="Proteomes" id="UP000053201"/>
    </source>
</evidence>
<name>A0A0L0HVG5_SPIPD</name>
<feature type="compositionally biased region" description="Low complexity" evidence="1">
    <location>
        <begin position="36"/>
        <end position="45"/>
    </location>
</feature>
<gene>
    <name evidence="2" type="ORF">SPPG_00767</name>
</gene>